<comment type="caution">
    <text evidence="1">The sequence shown here is derived from an EMBL/GenBank/DDBJ whole genome shotgun (WGS) entry which is preliminary data.</text>
</comment>
<name>A0A9K3DAS6_9EUKA</name>
<dbReference type="InterPro" id="IPR027417">
    <property type="entry name" value="P-loop_NTPase"/>
</dbReference>
<protein>
    <submittedName>
        <fullName evidence="1">Uncharacterized protein</fullName>
    </submittedName>
</protein>
<dbReference type="EMBL" id="BDIP01008957">
    <property type="protein sequence ID" value="GIQ92094.1"/>
    <property type="molecule type" value="Genomic_DNA"/>
</dbReference>
<dbReference type="AlphaFoldDB" id="A0A9K3DAS6"/>
<sequence>SATFNKVTKKYIDRNMPSDYKLVNAMQSKEIVPIGLSLYYAYVPVVNNRVRKGQALNMLLSNLSVNKAIIFVNRRETAQKLYNFLKK</sequence>
<feature type="non-terminal residue" evidence="1">
    <location>
        <position position="1"/>
    </location>
</feature>
<keyword evidence="2" id="KW-1185">Reference proteome</keyword>
<dbReference type="Gene3D" id="3.40.50.300">
    <property type="entry name" value="P-loop containing nucleotide triphosphate hydrolases"/>
    <property type="match status" value="1"/>
</dbReference>
<organism evidence="1 2">
    <name type="scientific">Kipferlia bialata</name>
    <dbReference type="NCBI Taxonomy" id="797122"/>
    <lineage>
        <taxon>Eukaryota</taxon>
        <taxon>Metamonada</taxon>
        <taxon>Carpediemonas-like organisms</taxon>
        <taxon>Kipferlia</taxon>
    </lineage>
</organism>
<accession>A0A9K3DAS6</accession>
<evidence type="ECO:0000313" key="2">
    <source>
        <dbReference type="Proteomes" id="UP000265618"/>
    </source>
</evidence>
<gene>
    <name evidence="1" type="ORF">KIPB_015666</name>
</gene>
<evidence type="ECO:0000313" key="1">
    <source>
        <dbReference type="EMBL" id="GIQ92094.1"/>
    </source>
</evidence>
<reference evidence="1 2" key="1">
    <citation type="journal article" date="2018" name="PLoS ONE">
        <title>The draft genome of Kipferlia bialata reveals reductive genome evolution in fornicate parasites.</title>
        <authorList>
            <person name="Tanifuji G."/>
            <person name="Takabayashi S."/>
            <person name="Kume K."/>
            <person name="Takagi M."/>
            <person name="Nakayama T."/>
            <person name="Kamikawa R."/>
            <person name="Inagaki Y."/>
            <person name="Hashimoto T."/>
        </authorList>
    </citation>
    <scope>NUCLEOTIDE SEQUENCE [LARGE SCALE GENOMIC DNA]</scope>
    <source>
        <strain evidence="1">NY0173</strain>
    </source>
</reference>
<dbReference type="Proteomes" id="UP000265618">
    <property type="component" value="Unassembled WGS sequence"/>
</dbReference>
<proteinExistence type="predicted"/>